<accession>A0A061FNI2</accession>
<keyword evidence="2" id="KW-1185">Reference proteome</keyword>
<dbReference type="Proteomes" id="UP000026915">
    <property type="component" value="Chromosome 10"/>
</dbReference>
<protein>
    <submittedName>
        <fullName evidence="1">Uncharacterized protein</fullName>
    </submittedName>
</protein>
<evidence type="ECO:0000313" key="1">
    <source>
        <dbReference type="EMBL" id="EOY18626.1"/>
    </source>
</evidence>
<organism evidence="1 2">
    <name type="scientific">Theobroma cacao</name>
    <name type="common">Cacao</name>
    <name type="synonym">Cocoa</name>
    <dbReference type="NCBI Taxonomy" id="3641"/>
    <lineage>
        <taxon>Eukaryota</taxon>
        <taxon>Viridiplantae</taxon>
        <taxon>Streptophyta</taxon>
        <taxon>Embryophyta</taxon>
        <taxon>Tracheophyta</taxon>
        <taxon>Spermatophyta</taxon>
        <taxon>Magnoliopsida</taxon>
        <taxon>eudicotyledons</taxon>
        <taxon>Gunneridae</taxon>
        <taxon>Pentapetalae</taxon>
        <taxon>rosids</taxon>
        <taxon>malvids</taxon>
        <taxon>Malvales</taxon>
        <taxon>Malvaceae</taxon>
        <taxon>Byttnerioideae</taxon>
        <taxon>Theobroma</taxon>
    </lineage>
</organism>
<dbReference type="HOGENOM" id="CLU_2502442_0_0_1"/>
<proteinExistence type="predicted"/>
<dbReference type="AlphaFoldDB" id="A0A061FNI2"/>
<dbReference type="EMBL" id="CM001888">
    <property type="protein sequence ID" value="EOY18626.1"/>
    <property type="molecule type" value="Genomic_DNA"/>
</dbReference>
<evidence type="ECO:0000313" key="2">
    <source>
        <dbReference type="Proteomes" id="UP000026915"/>
    </source>
</evidence>
<dbReference type="InParanoid" id="A0A061FNI2"/>
<sequence length="86" mass="9330">MGKLVKARVKIVTEANKLANPSHKVDMLPALSIFDLFVFSSYAGLPWELEIGKAASPPPPSNPLFSNLSFLLKHSPHEDQATTSAN</sequence>
<dbReference type="Gramene" id="EOY18626">
    <property type="protein sequence ID" value="EOY18626"/>
    <property type="gene ID" value="TCM_043126"/>
</dbReference>
<reference evidence="1 2" key="1">
    <citation type="journal article" date="2013" name="Genome Biol.">
        <title>The genome sequence of the most widely cultivated cacao type and its use to identify candidate genes regulating pod color.</title>
        <authorList>
            <person name="Motamayor J.C."/>
            <person name="Mockaitis K."/>
            <person name="Schmutz J."/>
            <person name="Haiminen N."/>
            <person name="Iii D.L."/>
            <person name="Cornejo O."/>
            <person name="Findley S.D."/>
            <person name="Zheng P."/>
            <person name="Utro F."/>
            <person name="Royaert S."/>
            <person name="Saski C."/>
            <person name="Jenkins J."/>
            <person name="Podicheti R."/>
            <person name="Zhao M."/>
            <person name="Scheffler B.E."/>
            <person name="Stack J.C."/>
            <person name="Feltus F.A."/>
            <person name="Mustiga G.M."/>
            <person name="Amores F."/>
            <person name="Phillips W."/>
            <person name="Marelli J.P."/>
            <person name="May G.D."/>
            <person name="Shapiro H."/>
            <person name="Ma J."/>
            <person name="Bustamante C.D."/>
            <person name="Schnell R.J."/>
            <person name="Main D."/>
            <person name="Gilbert D."/>
            <person name="Parida L."/>
            <person name="Kuhn D.N."/>
        </authorList>
    </citation>
    <scope>NUCLEOTIDE SEQUENCE [LARGE SCALE GENOMIC DNA]</scope>
    <source>
        <strain evidence="2">cv. Matina 1-6</strain>
    </source>
</reference>
<name>A0A061FNI2_THECC</name>
<gene>
    <name evidence="1" type="ORF">TCM_043126</name>
</gene>